<dbReference type="Gene3D" id="2.30.30.60">
    <property type="match status" value="1"/>
</dbReference>
<keyword evidence="4 10" id="KW-0812">Transmembrane</keyword>
<accession>A0A7C2TLI7</accession>
<feature type="transmembrane region" description="Helical" evidence="10">
    <location>
        <begin position="169"/>
        <end position="186"/>
    </location>
</feature>
<proteinExistence type="predicted"/>
<protein>
    <recommendedName>
        <fullName evidence="8">Mechanosensing system component YbdG</fullName>
    </recommendedName>
    <alternativeName>
        <fullName evidence="9">Mechanosensitive channel homolog YbdG</fullName>
    </alternativeName>
</protein>
<evidence type="ECO:0000256" key="6">
    <source>
        <dbReference type="ARBA" id="ARBA00023016"/>
    </source>
</evidence>
<evidence type="ECO:0000256" key="2">
    <source>
        <dbReference type="ARBA" id="ARBA00022475"/>
    </source>
</evidence>
<organism evidence="12">
    <name type="scientific">Desulfurivibrio alkaliphilus</name>
    <dbReference type="NCBI Taxonomy" id="427923"/>
    <lineage>
        <taxon>Bacteria</taxon>
        <taxon>Pseudomonadati</taxon>
        <taxon>Thermodesulfobacteriota</taxon>
        <taxon>Desulfobulbia</taxon>
        <taxon>Desulfobulbales</taxon>
        <taxon>Desulfobulbaceae</taxon>
        <taxon>Desulfurivibrio</taxon>
    </lineage>
</organism>
<gene>
    <name evidence="12" type="ORF">ENN98_03220</name>
</gene>
<evidence type="ECO:0000256" key="5">
    <source>
        <dbReference type="ARBA" id="ARBA00022989"/>
    </source>
</evidence>
<dbReference type="GO" id="GO:0005886">
    <property type="term" value="C:plasma membrane"/>
    <property type="evidence" value="ECO:0007669"/>
    <property type="project" value="UniProtKB-SubCell"/>
</dbReference>
<dbReference type="FunFam" id="2.30.30.60:FF:000002">
    <property type="entry name" value="Mechanosensitive ion channel family protein"/>
    <property type="match status" value="1"/>
</dbReference>
<dbReference type="InterPro" id="IPR023408">
    <property type="entry name" value="MscS_beta-dom_sf"/>
</dbReference>
<sequence length="440" mass="49204">MPQHIEAWLQRQGFSEALVAGTTHLYALLFFLTLAAVTFWGARRWLVPFLEAQAARSSITWDNILAQKGFFRCLANLLPVALLYFAIDILFPAEANPLGEILRRLLLAAFVLVVLRSLDALLQALNLILADKPGTRGKPVKGYTQALTIIAYILAVIFIIGIITDKSPWGLLTLMGGLTAVILLIFKDTILGFVAGIQLSAHDMVRVGDWIEMPKYGADGDVIDVTIHTVKVQNWDRTIATIPTYALVSDAFKNWRGMSESGGRRIKRAIYIDMNSISYCSPEMLEQFHKIELLTDYLAAKEREIAAYNANHCRIPENIVNGRHQTNIGVFRAYVIAYLRQHPKIHQEMTFLVRHLQPTPQGLPLEIYVFSRDQVWANYEGIQADIFDHLLAALPHFGLRVFQYPSGFDLRAWQPIATPTATGPPGAVKVSGCPTGQNRV</sequence>
<keyword evidence="3" id="KW-0997">Cell inner membrane</keyword>
<reference evidence="12" key="1">
    <citation type="journal article" date="2020" name="mSystems">
        <title>Genome- and Community-Level Interaction Insights into Carbon Utilization and Element Cycling Functions of Hydrothermarchaeota in Hydrothermal Sediment.</title>
        <authorList>
            <person name="Zhou Z."/>
            <person name="Liu Y."/>
            <person name="Xu W."/>
            <person name="Pan J."/>
            <person name="Luo Z.H."/>
            <person name="Li M."/>
        </authorList>
    </citation>
    <scope>NUCLEOTIDE SEQUENCE [LARGE SCALE GENOMIC DNA]</scope>
    <source>
        <strain evidence="12">SpSt-1224</strain>
    </source>
</reference>
<name>A0A7C2TLI7_9BACT</name>
<dbReference type="InterPro" id="IPR030192">
    <property type="entry name" value="YbdG"/>
</dbReference>
<dbReference type="PANTHER" id="PTHR30414">
    <property type="entry name" value="MINICONDUCTANCE MECHANOSENSITIVE CHANNEL YBDG"/>
    <property type="match status" value="1"/>
</dbReference>
<evidence type="ECO:0000256" key="3">
    <source>
        <dbReference type="ARBA" id="ARBA00022519"/>
    </source>
</evidence>
<dbReference type="InterPro" id="IPR006685">
    <property type="entry name" value="MscS_channel_2nd"/>
</dbReference>
<dbReference type="EMBL" id="DSDS01000072">
    <property type="protein sequence ID" value="HET97702.1"/>
    <property type="molecule type" value="Genomic_DNA"/>
</dbReference>
<dbReference type="PANTHER" id="PTHR30414:SF0">
    <property type="entry name" value="MINICONDUCTANCE MECHANOSENSITIVE CHANNEL YBDG"/>
    <property type="match status" value="1"/>
</dbReference>
<evidence type="ECO:0000256" key="1">
    <source>
        <dbReference type="ARBA" id="ARBA00004429"/>
    </source>
</evidence>
<feature type="transmembrane region" description="Helical" evidence="10">
    <location>
        <begin position="105"/>
        <end position="130"/>
    </location>
</feature>
<feature type="domain" description="Mechanosensitive ion channel MscS" evidence="11">
    <location>
        <begin position="188"/>
        <end position="256"/>
    </location>
</feature>
<dbReference type="GO" id="GO:0071470">
    <property type="term" value="P:cellular response to osmotic stress"/>
    <property type="evidence" value="ECO:0007669"/>
    <property type="project" value="InterPro"/>
</dbReference>
<feature type="transmembrane region" description="Helical" evidence="10">
    <location>
        <begin position="142"/>
        <end position="163"/>
    </location>
</feature>
<keyword evidence="7 10" id="KW-0472">Membrane</keyword>
<feature type="transmembrane region" description="Helical" evidence="10">
    <location>
        <begin position="73"/>
        <end position="93"/>
    </location>
</feature>
<evidence type="ECO:0000259" key="11">
    <source>
        <dbReference type="Pfam" id="PF00924"/>
    </source>
</evidence>
<evidence type="ECO:0000256" key="7">
    <source>
        <dbReference type="ARBA" id="ARBA00023136"/>
    </source>
</evidence>
<evidence type="ECO:0000256" key="8">
    <source>
        <dbReference type="ARBA" id="ARBA00093630"/>
    </source>
</evidence>
<dbReference type="GO" id="GO:0008381">
    <property type="term" value="F:mechanosensitive monoatomic ion channel activity"/>
    <property type="evidence" value="ECO:0007669"/>
    <property type="project" value="InterPro"/>
</dbReference>
<dbReference type="AlphaFoldDB" id="A0A7C2TLI7"/>
<evidence type="ECO:0000256" key="9">
    <source>
        <dbReference type="ARBA" id="ARBA00093659"/>
    </source>
</evidence>
<dbReference type="InterPro" id="IPR010920">
    <property type="entry name" value="LSM_dom_sf"/>
</dbReference>
<evidence type="ECO:0000256" key="4">
    <source>
        <dbReference type="ARBA" id="ARBA00022692"/>
    </source>
</evidence>
<dbReference type="SUPFAM" id="SSF50182">
    <property type="entry name" value="Sm-like ribonucleoproteins"/>
    <property type="match status" value="1"/>
</dbReference>
<dbReference type="Proteomes" id="UP000885986">
    <property type="component" value="Unassembled WGS sequence"/>
</dbReference>
<comment type="caution">
    <text evidence="12">The sequence shown here is derived from an EMBL/GenBank/DDBJ whole genome shotgun (WGS) entry which is preliminary data.</text>
</comment>
<evidence type="ECO:0000313" key="12">
    <source>
        <dbReference type="EMBL" id="HET97702.1"/>
    </source>
</evidence>
<dbReference type="Pfam" id="PF00924">
    <property type="entry name" value="MS_channel_2nd"/>
    <property type="match status" value="1"/>
</dbReference>
<keyword evidence="6" id="KW-0346">Stress response</keyword>
<evidence type="ECO:0000256" key="10">
    <source>
        <dbReference type="SAM" id="Phobius"/>
    </source>
</evidence>
<comment type="subcellular location">
    <subcellularLocation>
        <location evidence="1">Cell inner membrane</location>
        <topology evidence="1">Multi-pass membrane protein</topology>
    </subcellularLocation>
</comment>
<feature type="transmembrane region" description="Helical" evidence="10">
    <location>
        <begin position="24"/>
        <end position="42"/>
    </location>
</feature>
<keyword evidence="5 10" id="KW-1133">Transmembrane helix</keyword>
<keyword evidence="2" id="KW-1003">Cell membrane</keyword>